<dbReference type="Pfam" id="PF17132">
    <property type="entry name" value="Glyco_hydro_106"/>
    <property type="match status" value="1"/>
</dbReference>
<evidence type="ECO:0000256" key="1">
    <source>
        <dbReference type="SAM" id="SignalP"/>
    </source>
</evidence>
<dbReference type="RefSeq" id="WP_025076394.1">
    <property type="nucleotide sequence ID" value="NZ_FQVD01000016.1"/>
</dbReference>
<feature type="chain" id="PRO_5030031265" evidence="1">
    <location>
        <begin position="27"/>
        <end position="727"/>
    </location>
</feature>
<dbReference type="OrthoDB" id="9761519at2"/>
<keyword evidence="1" id="KW-0732">Signal</keyword>
<sequence>MKHLFRISLFTAFLLLGSCPIHPVKAQITANEFKNPPINYRPVPLWFWNNSTIEENELQIQFQQMITKDGYGGCAILPFGNGFRPQYLSDEYFTLYGKAIKEAEKVKAQLSLYDEYGFPSGSMGAINGDDTPRFMNKYPEATIKRLDKVEYSVSPGERFSQQIPQGKLMAVMAMDTVTFKRISLRKQIQNGKVNWTVPQGAWKVFFFVCVKDGDPNVDYLSPEAVKLFISETHETYYKHFPDAFGKTITTTFFDEPTMYRAGGRIWTNDYNDKFIKRYGFSPELLYPALWYNIGEKTPAARNYLFGFRSQLYAEGFMKTIQEWSEKHGIQSTGHQDQEEILNPVSVSGDLMLCGKYMGIPGIDKIGGGRPTEQFYKVVSSSAQNWDKAFVMSETYGAMGNISVETLYRIAMEQYTKGINHLIPHAVWYNDQSVTFLPELSYRNPIYNKELPAFNLFLSRLNYVLARSGRHIADIAMIYPIESLRSEHYLDGTKGHYEGGVEIPNVDYTHISTILTDSLGKDFTYLHPEVINNKCRIKDSKLVLNNKINNEKYSILIVPSMKTISVANLKIIEKFYNAGGCILFTTQLPEQSVEFGQNERVKNTINRILHNPKGRGKAFFIQSPSSETVKRILDLCNVTFDVDFVNQQPLNYIHKIYDNRSVYYFANLSKSPRNSKIVLKGKIHPVLFNPHTGETSEIPFTHQTKNETEVTVLTLSLDGNSSAFLIEQ</sequence>
<gene>
    <name evidence="2" type="ORF">SAMN05444349_11695</name>
</gene>
<dbReference type="PANTHER" id="PTHR36848">
    <property type="entry name" value="DNA-BINDING PROTEIN (PUTATIVE SECRETED PROTEIN)-RELATED"/>
    <property type="match status" value="1"/>
</dbReference>
<dbReference type="PANTHER" id="PTHR36848:SF2">
    <property type="entry name" value="SECRETED PROTEIN"/>
    <property type="match status" value="1"/>
</dbReference>
<evidence type="ECO:0000313" key="3">
    <source>
        <dbReference type="Proteomes" id="UP000184436"/>
    </source>
</evidence>
<dbReference type="EMBL" id="FQVD01000016">
    <property type="protein sequence ID" value="SHF34439.1"/>
    <property type="molecule type" value="Genomic_DNA"/>
</dbReference>
<evidence type="ECO:0000313" key="2">
    <source>
        <dbReference type="EMBL" id="SHF34439.1"/>
    </source>
</evidence>
<proteinExistence type="predicted"/>
<dbReference type="Proteomes" id="UP000184436">
    <property type="component" value="Unassembled WGS sequence"/>
</dbReference>
<keyword evidence="3" id="KW-1185">Reference proteome</keyword>
<dbReference type="InterPro" id="IPR053161">
    <property type="entry name" value="Ulvan_degrading_GH"/>
</dbReference>
<dbReference type="AlphaFoldDB" id="A0A1M5AW34"/>
<name>A0A1M5AW34_9BACE</name>
<dbReference type="STRING" id="871325.SAMN05444349_11695"/>
<protein>
    <submittedName>
        <fullName evidence="2">Alpha-L-rhamnosidase</fullName>
    </submittedName>
</protein>
<feature type="signal peptide" evidence="1">
    <location>
        <begin position="1"/>
        <end position="26"/>
    </location>
</feature>
<accession>A0A1M5AW34</accession>
<dbReference type="PROSITE" id="PS51257">
    <property type="entry name" value="PROKAR_LIPOPROTEIN"/>
    <property type="match status" value="1"/>
</dbReference>
<organism evidence="2 3">
    <name type="scientific">Bacteroides faecichinchillae</name>
    <dbReference type="NCBI Taxonomy" id="871325"/>
    <lineage>
        <taxon>Bacteria</taxon>
        <taxon>Pseudomonadati</taxon>
        <taxon>Bacteroidota</taxon>
        <taxon>Bacteroidia</taxon>
        <taxon>Bacteroidales</taxon>
        <taxon>Bacteroidaceae</taxon>
        <taxon>Bacteroides</taxon>
    </lineage>
</organism>
<reference evidence="2 3" key="1">
    <citation type="submission" date="2016-11" db="EMBL/GenBank/DDBJ databases">
        <authorList>
            <person name="Jaros S."/>
            <person name="Januszkiewicz K."/>
            <person name="Wedrychowicz H."/>
        </authorList>
    </citation>
    <scope>NUCLEOTIDE SEQUENCE [LARGE SCALE GENOMIC DNA]</scope>
    <source>
        <strain evidence="2 3">DSM 26883</strain>
    </source>
</reference>